<evidence type="ECO:0000256" key="3">
    <source>
        <dbReference type="ARBA" id="ARBA00023128"/>
    </source>
</evidence>
<evidence type="ECO:0000259" key="5">
    <source>
        <dbReference type="Pfam" id="PF00675"/>
    </source>
</evidence>
<feature type="domain" description="Peptidase M16 N-terminal" evidence="5">
    <location>
        <begin position="41"/>
        <end position="186"/>
    </location>
</feature>
<keyword evidence="3" id="KW-0496">Mitochondrion</keyword>
<evidence type="ECO:0000256" key="2">
    <source>
        <dbReference type="ARBA" id="ARBA00022946"/>
    </source>
</evidence>
<keyword evidence="2" id="KW-0809">Transit peptide</keyword>
<dbReference type="Proteomes" id="UP000245119">
    <property type="component" value="Linkage Group LG1"/>
</dbReference>
<dbReference type="SUPFAM" id="SSF63411">
    <property type="entry name" value="LuxS/MPP-like metallohydrolase"/>
    <property type="match status" value="2"/>
</dbReference>
<dbReference type="STRING" id="400727.A0A2T7PZU8"/>
<name>A0A2T7PZU8_POMCA</name>
<gene>
    <name evidence="7" type="ORF">C0Q70_01566</name>
</gene>
<dbReference type="PANTHER" id="PTHR11851:SF226">
    <property type="entry name" value="CYTOCHROME B-C1 COMPLEX SUBUNIT 2, MITOCHONDRIAL"/>
    <property type="match status" value="1"/>
</dbReference>
<proteinExistence type="predicted"/>
<evidence type="ECO:0000256" key="1">
    <source>
        <dbReference type="ARBA" id="ARBA00004173"/>
    </source>
</evidence>
<accession>A0A2T7PZU8</accession>
<dbReference type="Pfam" id="PF05193">
    <property type="entry name" value="Peptidase_M16_C"/>
    <property type="match status" value="1"/>
</dbReference>
<reference evidence="7 8" key="1">
    <citation type="submission" date="2018-04" db="EMBL/GenBank/DDBJ databases">
        <title>The genome of golden apple snail Pomacea canaliculata provides insight into stress tolerance and invasive adaptation.</title>
        <authorList>
            <person name="Liu C."/>
            <person name="Liu B."/>
            <person name="Ren Y."/>
            <person name="Zhang Y."/>
            <person name="Wang H."/>
            <person name="Li S."/>
            <person name="Jiang F."/>
            <person name="Yin L."/>
            <person name="Zhang G."/>
            <person name="Qian W."/>
            <person name="Fan W."/>
        </authorList>
    </citation>
    <scope>NUCLEOTIDE SEQUENCE [LARGE SCALE GENOMIC DNA]</scope>
    <source>
        <strain evidence="7">SZHN2017</strain>
        <tissue evidence="7">Muscle</tissue>
    </source>
</reference>
<dbReference type="FunFam" id="3.30.830.10:FF:000039">
    <property type="entry name" value="Ubiquinol-cytochrome c reductase core subunit 2"/>
    <property type="match status" value="1"/>
</dbReference>
<dbReference type="GO" id="GO:0046872">
    <property type="term" value="F:metal ion binding"/>
    <property type="evidence" value="ECO:0007669"/>
    <property type="project" value="InterPro"/>
</dbReference>
<dbReference type="AlphaFoldDB" id="A0A2T7PZU8"/>
<dbReference type="FunFam" id="3.30.830.10:FF:000021">
    <property type="entry name" value="Cytochrome b-c1 complex subunit 2"/>
    <property type="match status" value="1"/>
</dbReference>
<feature type="domain" description="Peptidase M16 C-terminal" evidence="6">
    <location>
        <begin position="193"/>
        <end position="370"/>
    </location>
</feature>
<keyword evidence="8" id="KW-1185">Reference proteome</keyword>
<dbReference type="Pfam" id="PF00675">
    <property type="entry name" value="Peptidase_M16"/>
    <property type="match status" value="1"/>
</dbReference>
<dbReference type="EMBL" id="PZQS01000001">
    <property type="protein sequence ID" value="PVD38941.1"/>
    <property type="molecule type" value="Genomic_DNA"/>
</dbReference>
<dbReference type="GO" id="GO:0016020">
    <property type="term" value="C:membrane"/>
    <property type="evidence" value="ECO:0007669"/>
    <property type="project" value="UniProtKB-ARBA"/>
</dbReference>
<evidence type="ECO:0000259" key="6">
    <source>
        <dbReference type="Pfam" id="PF05193"/>
    </source>
</evidence>
<dbReference type="GO" id="GO:0005739">
    <property type="term" value="C:mitochondrion"/>
    <property type="evidence" value="ECO:0007669"/>
    <property type="project" value="UniProtKB-SubCell"/>
</dbReference>
<dbReference type="InterPro" id="IPR050361">
    <property type="entry name" value="MPP/UQCRC_Complex"/>
</dbReference>
<sequence>MVRSKKHTVRLYSAAARPEAKEPQLSKQGAKLTKLPNGLVVASLETYSPLSRIALVAKAGPRFENGDNLGVTHCLRIAAGLSTQNMSSFGMTRSLEQVGANFTCTSSREYMFYRVECIRDNLELATEVLRQVTTAPAFKPWELTEIQNRLKLDLAILKSQPATMVYDLLHQAAFRKTLGNSLYAPDFMVGKYSREQLLNYMKSYYSTGRVALVGVGVDHEELVECAQKFTPFASAATAADKATYGGGEIRVNTGGSLAYVAVAVEGPSLAGKELLHAAVLQNVMGLGPSIKYSTGGATSLLTQAITKATSQPFAVSCLNANYTDNGLFGFFAIAQATEMEKVLQAAFKQFAAITKNGLDEKEVARGKQQLKARIAMQQEQSENSALDFAEQALSGEQLVSPNDLFTFIEGITTADVTNVAKKLVNGTPTMAAVGNLSHTPYLDQFRK</sequence>
<evidence type="ECO:0000313" key="7">
    <source>
        <dbReference type="EMBL" id="PVD38941.1"/>
    </source>
</evidence>
<organism evidence="7 8">
    <name type="scientific">Pomacea canaliculata</name>
    <name type="common">Golden apple snail</name>
    <dbReference type="NCBI Taxonomy" id="400727"/>
    <lineage>
        <taxon>Eukaryota</taxon>
        <taxon>Metazoa</taxon>
        <taxon>Spiralia</taxon>
        <taxon>Lophotrochozoa</taxon>
        <taxon>Mollusca</taxon>
        <taxon>Gastropoda</taxon>
        <taxon>Caenogastropoda</taxon>
        <taxon>Architaenioglossa</taxon>
        <taxon>Ampullarioidea</taxon>
        <taxon>Ampullariidae</taxon>
        <taxon>Pomacea</taxon>
    </lineage>
</organism>
<dbReference type="InterPro" id="IPR011249">
    <property type="entry name" value="Metalloenz_LuxS/M16"/>
</dbReference>
<protein>
    <recommendedName>
        <fullName evidence="9">Cytochrome b-c1 complex subunit 2, mitochondrial</fullName>
    </recommendedName>
</protein>
<dbReference type="OrthoDB" id="6369905at2759"/>
<dbReference type="InterPro" id="IPR011765">
    <property type="entry name" value="Pept_M16_N"/>
</dbReference>
<dbReference type="PANTHER" id="PTHR11851">
    <property type="entry name" value="METALLOPROTEASE"/>
    <property type="match status" value="1"/>
</dbReference>
<evidence type="ECO:0000313" key="8">
    <source>
        <dbReference type="Proteomes" id="UP000245119"/>
    </source>
</evidence>
<feature type="region of interest" description="Disordered" evidence="4">
    <location>
        <begin position="1"/>
        <end position="29"/>
    </location>
</feature>
<evidence type="ECO:0008006" key="9">
    <source>
        <dbReference type="Google" id="ProtNLM"/>
    </source>
</evidence>
<evidence type="ECO:0000256" key="4">
    <source>
        <dbReference type="SAM" id="MobiDB-lite"/>
    </source>
</evidence>
<comment type="caution">
    <text evidence="7">The sequence shown here is derived from an EMBL/GenBank/DDBJ whole genome shotgun (WGS) entry which is preliminary data.</text>
</comment>
<dbReference type="InterPro" id="IPR007863">
    <property type="entry name" value="Peptidase_M16_C"/>
</dbReference>
<dbReference type="Gene3D" id="3.30.830.10">
    <property type="entry name" value="Metalloenzyme, LuxS/M16 peptidase-like"/>
    <property type="match status" value="2"/>
</dbReference>
<comment type="subcellular location">
    <subcellularLocation>
        <location evidence="1">Mitochondrion</location>
    </subcellularLocation>
</comment>